<dbReference type="EMBL" id="KI281290">
    <property type="protein sequence ID" value="ESA16140.1"/>
    <property type="molecule type" value="Genomic_DNA"/>
</dbReference>
<proteinExistence type="predicted"/>
<gene>
    <name evidence="1" type="ORF">GLOINDRAFT_345747</name>
</gene>
<sequence>MFHIQPLTKKFLRLDLLKYNSSNEEGWFWLLEKEEAVHLILVRNKLCRVRSLSDRHVTM</sequence>
<dbReference type="AlphaFoldDB" id="U9U704"/>
<accession>U9U704</accession>
<reference evidence="1" key="1">
    <citation type="submission" date="2013-07" db="EMBL/GenBank/DDBJ databases">
        <title>The genome of an arbuscular mycorrhizal fungus provides insights into the evolution of the oldest plant symbiosis.</title>
        <authorList>
            <consortium name="DOE Joint Genome Institute"/>
            <person name="Tisserant E."/>
            <person name="Malbreil M."/>
            <person name="Kuo A."/>
            <person name="Kohler A."/>
            <person name="Symeonidi A."/>
            <person name="Balestrini R."/>
            <person name="Charron P."/>
            <person name="Duensing N."/>
            <person name="Frei-dit-Frey N."/>
            <person name="Gianinazzi-Pearson V."/>
            <person name="Gilbert B."/>
            <person name="Handa Y."/>
            <person name="Hijri M."/>
            <person name="Kaul R."/>
            <person name="Kawaguchi M."/>
            <person name="Krajinski F."/>
            <person name="Lammers P."/>
            <person name="Lapierre D."/>
            <person name="Masclaux F.G."/>
            <person name="Murat C."/>
            <person name="Morin E."/>
            <person name="Ndikumana S."/>
            <person name="Pagni M."/>
            <person name="Petitpierre D."/>
            <person name="Requena N."/>
            <person name="Rosikiewicz P."/>
            <person name="Riley R."/>
            <person name="Saito K."/>
            <person name="San Clemente H."/>
            <person name="Shapiro H."/>
            <person name="van Tuinen D."/>
            <person name="Becard G."/>
            <person name="Bonfante P."/>
            <person name="Paszkowski U."/>
            <person name="Shachar-Hill Y."/>
            <person name="Young J.P."/>
            <person name="Sanders I.R."/>
            <person name="Henrissat B."/>
            <person name="Rensing S.A."/>
            <person name="Grigoriev I.V."/>
            <person name="Corradi N."/>
            <person name="Roux C."/>
            <person name="Martin F."/>
        </authorList>
    </citation>
    <scope>NUCLEOTIDE SEQUENCE</scope>
    <source>
        <strain evidence="1">DAOM 197198</strain>
    </source>
</reference>
<evidence type="ECO:0000313" key="1">
    <source>
        <dbReference type="EMBL" id="ESA16140.1"/>
    </source>
</evidence>
<name>U9U704_RHIID</name>
<protein>
    <submittedName>
        <fullName evidence="1">Uncharacterized protein</fullName>
    </submittedName>
</protein>
<organism evidence="1">
    <name type="scientific">Rhizophagus irregularis (strain DAOM 181602 / DAOM 197198 / MUCL 43194)</name>
    <name type="common">Arbuscular mycorrhizal fungus</name>
    <name type="synonym">Glomus intraradices</name>
    <dbReference type="NCBI Taxonomy" id="747089"/>
    <lineage>
        <taxon>Eukaryota</taxon>
        <taxon>Fungi</taxon>
        <taxon>Fungi incertae sedis</taxon>
        <taxon>Mucoromycota</taxon>
        <taxon>Glomeromycotina</taxon>
        <taxon>Glomeromycetes</taxon>
        <taxon>Glomerales</taxon>
        <taxon>Glomeraceae</taxon>
        <taxon>Rhizophagus</taxon>
    </lineage>
</organism>
<dbReference type="HOGENOM" id="CLU_2961964_0_0_1"/>